<feature type="non-terminal residue" evidence="7">
    <location>
        <position position="1"/>
    </location>
</feature>
<dbReference type="Pfam" id="PF01185">
    <property type="entry name" value="Hydrophobin"/>
    <property type="match status" value="1"/>
</dbReference>
<keyword evidence="6" id="KW-0732">Signal</keyword>
<dbReference type="InParanoid" id="A0A0C2X6P5"/>
<keyword evidence="5 6" id="KW-1015">Disulfide bond</keyword>
<keyword evidence="3 6" id="KW-0134">Cell wall</keyword>
<dbReference type="STRING" id="946122.A0A0C2X6P5"/>
<evidence type="ECO:0000313" key="8">
    <source>
        <dbReference type="Proteomes" id="UP000054549"/>
    </source>
</evidence>
<evidence type="ECO:0000256" key="3">
    <source>
        <dbReference type="ARBA" id="ARBA00022512"/>
    </source>
</evidence>
<keyword evidence="8" id="KW-1185">Reference proteome</keyword>
<dbReference type="HOGENOM" id="CLU_105134_2_2_1"/>
<evidence type="ECO:0000256" key="2">
    <source>
        <dbReference type="ARBA" id="ARBA00010446"/>
    </source>
</evidence>
<name>A0A0C2X6P5_AMAMK</name>
<sequence>CNTGSINCCESVQSTTDPAVQTLAGLFDIALPNAAALVGVHCNPISALALSSNSCSEQPACCTGNQMAGVLTFGCNPLNADL</sequence>
<evidence type="ECO:0000256" key="5">
    <source>
        <dbReference type="ARBA" id="ARBA00023157"/>
    </source>
</evidence>
<reference evidence="7 8" key="1">
    <citation type="submission" date="2014-04" db="EMBL/GenBank/DDBJ databases">
        <title>Evolutionary Origins and Diversification of the Mycorrhizal Mutualists.</title>
        <authorList>
            <consortium name="DOE Joint Genome Institute"/>
            <consortium name="Mycorrhizal Genomics Consortium"/>
            <person name="Kohler A."/>
            <person name="Kuo A."/>
            <person name="Nagy L.G."/>
            <person name="Floudas D."/>
            <person name="Copeland A."/>
            <person name="Barry K.W."/>
            <person name="Cichocki N."/>
            <person name="Veneault-Fourrey C."/>
            <person name="LaButti K."/>
            <person name="Lindquist E.A."/>
            <person name="Lipzen A."/>
            <person name="Lundell T."/>
            <person name="Morin E."/>
            <person name="Murat C."/>
            <person name="Riley R."/>
            <person name="Ohm R."/>
            <person name="Sun H."/>
            <person name="Tunlid A."/>
            <person name="Henrissat B."/>
            <person name="Grigoriev I.V."/>
            <person name="Hibbett D.S."/>
            <person name="Martin F."/>
        </authorList>
    </citation>
    <scope>NUCLEOTIDE SEQUENCE [LARGE SCALE GENOMIC DNA]</scope>
    <source>
        <strain evidence="7 8">Koide BX008</strain>
    </source>
</reference>
<keyword evidence="4 6" id="KW-0964">Secreted</keyword>
<comment type="subcellular location">
    <subcellularLocation>
        <location evidence="1 6">Secreted</location>
        <location evidence="1 6">Cell wall</location>
    </subcellularLocation>
</comment>
<accession>A0A0C2X6P5</accession>
<proteinExistence type="inferred from homology"/>
<protein>
    <recommendedName>
        <fullName evidence="6">Hydrophobin</fullName>
    </recommendedName>
</protein>
<dbReference type="SMART" id="SM00075">
    <property type="entry name" value="HYDRO"/>
    <property type="match status" value="1"/>
</dbReference>
<evidence type="ECO:0000313" key="7">
    <source>
        <dbReference type="EMBL" id="KIL69982.1"/>
    </source>
</evidence>
<evidence type="ECO:0000256" key="6">
    <source>
        <dbReference type="RuleBase" id="RU365009"/>
    </source>
</evidence>
<evidence type="ECO:0000256" key="1">
    <source>
        <dbReference type="ARBA" id="ARBA00004191"/>
    </source>
</evidence>
<dbReference type="EMBL" id="KN818225">
    <property type="protein sequence ID" value="KIL69982.1"/>
    <property type="molecule type" value="Genomic_DNA"/>
</dbReference>
<dbReference type="GO" id="GO:0009277">
    <property type="term" value="C:fungal-type cell wall"/>
    <property type="evidence" value="ECO:0007669"/>
    <property type="project" value="InterPro"/>
</dbReference>
<organism evidence="7 8">
    <name type="scientific">Amanita muscaria (strain Koide BX008)</name>
    <dbReference type="NCBI Taxonomy" id="946122"/>
    <lineage>
        <taxon>Eukaryota</taxon>
        <taxon>Fungi</taxon>
        <taxon>Dikarya</taxon>
        <taxon>Basidiomycota</taxon>
        <taxon>Agaricomycotina</taxon>
        <taxon>Agaricomycetes</taxon>
        <taxon>Agaricomycetidae</taxon>
        <taxon>Agaricales</taxon>
        <taxon>Pluteineae</taxon>
        <taxon>Amanitaceae</taxon>
        <taxon>Amanita</taxon>
    </lineage>
</organism>
<evidence type="ECO:0000256" key="4">
    <source>
        <dbReference type="ARBA" id="ARBA00022525"/>
    </source>
</evidence>
<gene>
    <name evidence="7" type="ORF">M378DRAFT_68719</name>
</gene>
<dbReference type="InterPro" id="IPR001338">
    <property type="entry name" value="Class_I_Hydrophobin"/>
</dbReference>
<dbReference type="Proteomes" id="UP000054549">
    <property type="component" value="Unassembled WGS sequence"/>
</dbReference>
<dbReference type="GO" id="GO:0005199">
    <property type="term" value="F:structural constituent of cell wall"/>
    <property type="evidence" value="ECO:0007669"/>
    <property type="project" value="InterPro"/>
</dbReference>
<dbReference type="CDD" id="cd23507">
    <property type="entry name" value="hydrophobin_I"/>
    <property type="match status" value="1"/>
</dbReference>
<dbReference type="OrthoDB" id="4225815at2759"/>
<comment type="similarity">
    <text evidence="2 6">Belongs to the fungal hydrophobin family.</text>
</comment>
<dbReference type="AlphaFoldDB" id="A0A0C2X6P5"/>